<evidence type="ECO:0000313" key="4">
    <source>
        <dbReference type="Proteomes" id="UP001143304"/>
    </source>
</evidence>
<sequence>MSYCPHAIFHDVAKKGVAVLKNLSKLTAAAIITLVLSAVLLARTIGAGLNGMNLQNGDWVTSTATGTKDANILLKAGVALGGLLASAQEDSMYYRLSAINGEPLRLNCRYRIEGRDYDANWWSVTAYGWDNYLMPNSQRRYSFNNENLIRKVDGSWVITVAATEQPGNWLPIGPAGAPAWRKSTSHDFDLLLRLYTPGEAYLNTPRSAPLPRVTREDCQ</sequence>
<dbReference type="SUPFAM" id="SSF160935">
    <property type="entry name" value="VPA0735-like"/>
    <property type="match status" value="1"/>
</dbReference>
<proteinExistence type="predicted"/>
<organism evidence="3 4">
    <name type="scientific">Candidatus Marimicrobium litorale</name>
    <dbReference type="NCBI Taxonomy" id="2518991"/>
    <lineage>
        <taxon>Bacteria</taxon>
        <taxon>Pseudomonadati</taxon>
        <taxon>Pseudomonadota</taxon>
        <taxon>Gammaproteobacteria</taxon>
        <taxon>Cellvibrionales</taxon>
        <taxon>Halieaceae</taxon>
        <taxon>Marimicrobium</taxon>
    </lineage>
</organism>
<evidence type="ECO:0000313" key="3">
    <source>
        <dbReference type="EMBL" id="MCX2978715.1"/>
    </source>
</evidence>
<keyword evidence="1" id="KW-0472">Membrane</keyword>
<evidence type="ECO:0000256" key="1">
    <source>
        <dbReference type="SAM" id="Phobius"/>
    </source>
</evidence>
<dbReference type="PANTHER" id="PTHR36509">
    <property type="entry name" value="BLL3101 PROTEIN"/>
    <property type="match status" value="1"/>
</dbReference>
<keyword evidence="4" id="KW-1185">Reference proteome</keyword>
<dbReference type="EMBL" id="SHNO01000001">
    <property type="protein sequence ID" value="MCX2978715.1"/>
    <property type="molecule type" value="Genomic_DNA"/>
</dbReference>
<dbReference type="InterPro" id="IPR012038">
    <property type="entry name" value="UCP009471"/>
</dbReference>
<dbReference type="Pfam" id="PF06742">
    <property type="entry name" value="DUF1214"/>
    <property type="match status" value="1"/>
</dbReference>
<protein>
    <submittedName>
        <fullName evidence="3">DUF1214 domain-containing protein</fullName>
    </submittedName>
</protein>
<dbReference type="Gene3D" id="2.60.120.600">
    <property type="entry name" value="Domain of unknown function DUF1214, C-terminal domain"/>
    <property type="match status" value="1"/>
</dbReference>
<feature type="transmembrane region" description="Helical" evidence="1">
    <location>
        <begin position="26"/>
        <end position="45"/>
    </location>
</feature>
<feature type="domain" description="DUF1214" evidence="2">
    <location>
        <begin position="97"/>
        <end position="198"/>
    </location>
</feature>
<dbReference type="PIRSF" id="PIRSF009471">
    <property type="entry name" value="UCP009471"/>
    <property type="match status" value="1"/>
</dbReference>
<keyword evidence="1" id="KW-1133">Transmembrane helix</keyword>
<dbReference type="PANTHER" id="PTHR36509:SF2">
    <property type="entry name" value="BLL3101 PROTEIN"/>
    <property type="match status" value="1"/>
</dbReference>
<dbReference type="InterPro" id="IPR037049">
    <property type="entry name" value="DUF1214_C_sf"/>
</dbReference>
<accession>A0ABT3T8Y1</accession>
<evidence type="ECO:0000259" key="2">
    <source>
        <dbReference type="Pfam" id="PF06742"/>
    </source>
</evidence>
<name>A0ABT3T8Y1_9GAMM</name>
<gene>
    <name evidence="3" type="ORF">EYC82_15215</name>
</gene>
<dbReference type="Proteomes" id="UP001143304">
    <property type="component" value="Unassembled WGS sequence"/>
</dbReference>
<keyword evidence="1" id="KW-0812">Transmembrane</keyword>
<dbReference type="InterPro" id="IPR010621">
    <property type="entry name" value="DUF1214"/>
</dbReference>
<comment type="caution">
    <text evidence="3">The sequence shown here is derived from an EMBL/GenBank/DDBJ whole genome shotgun (WGS) entry which is preliminary data.</text>
</comment>
<reference evidence="3" key="1">
    <citation type="submission" date="2019-02" db="EMBL/GenBank/DDBJ databases">
        <authorList>
            <person name="Li S.-H."/>
        </authorList>
    </citation>
    <scope>NUCLEOTIDE SEQUENCE</scope>
    <source>
        <strain evidence="3">IMCC11814</strain>
    </source>
</reference>